<dbReference type="AlphaFoldDB" id="A0AAU9LG73"/>
<feature type="domain" description="FYVE-type" evidence="5">
    <location>
        <begin position="312"/>
        <end position="374"/>
    </location>
</feature>
<name>A0AAU9LG73_9STRA</name>
<dbReference type="Proteomes" id="UP001160483">
    <property type="component" value="Unassembled WGS sequence"/>
</dbReference>
<dbReference type="EMBL" id="CAKKTJ010000330">
    <property type="protein sequence ID" value="CAH0481877.1"/>
    <property type="molecule type" value="Genomic_DNA"/>
</dbReference>
<dbReference type="InterPro" id="IPR013083">
    <property type="entry name" value="Znf_RING/FYVE/PHD"/>
</dbReference>
<dbReference type="CDD" id="cd00065">
    <property type="entry name" value="FYVE_like_SF"/>
    <property type="match status" value="1"/>
</dbReference>
<keyword evidence="2 4" id="KW-0863">Zinc-finger</keyword>
<dbReference type="GO" id="GO:0008270">
    <property type="term" value="F:zinc ion binding"/>
    <property type="evidence" value="ECO:0007669"/>
    <property type="project" value="UniProtKB-KW"/>
</dbReference>
<accession>A0AAU9LG73</accession>
<organism evidence="6 7">
    <name type="scientific">Peronospora belbahrii</name>
    <dbReference type="NCBI Taxonomy" id="622444"/>
    <lineage>
        <taxon>Eukaryota</taxon>
        <taxon>Sar</taxon>
        <taxon>Stramenopiles</taxon>
        <taxon>Oomycota</taxon>
        <taxon>Peronosporomycetes</taxon>
        <taxon>Peronosporales</taxon>
        <taxon>Peronosporaceae</taxon>
        <taxon>Peronospora</taxon>
    </lineage>
</organism>
<dbReference type="InterPro" id="IPR011011">
    <property type="entry name" value="Znf_FYVE_PHD"/>
</dbReference>
<dbReference type="PROSITE" id="PS50178">
    <property type="entry name" value="ZF_FYVE"/>
    <property type="match status" value="1"/>
</dbReference>
<keyword evidence="3" id="KW-0862">Zinc</keyword>
<protein>
    <recommendedName>
        <fullName evidence="5">FYVE-type domain-containing protein</fullName>
    </recommendedName>
</protein>
<evidence type="ECO:0000259" key="5">
    <source>
        <dbReference type="PROSITE" id="PS50178"/>
    </source>
</evidence>
<evidence type="ECO:0000256" key="3">
    <source>
        <dbReference type="ARBA" id="ARBA00022833"/>
    </source>
</evidence>
<dbReference type="InterPro" id="IPR017455">
    <property type="entry name" value="Znf_FYVE-rel"/>
</dbReference>
<comment type="caution">
    <text evidence="6">The sequence shown here is derived from an EMBL/GenBank/DDBJ whole genome shotgun (WGS) entry which is preliminary data.</text>
</comment>
<sequence length="430" mass="47249">MARRQCKPSTTDISSRSIFKCSDDTKLRRPFGQVSGHLDPAMRSFVTSSSDTCRSAFDTASSMELKDENEALLALATSARANVEHAQRVFATARWKGRKESQGIRACERKTTPGVYEVTVSTSLPCTVNEIVDVFSSHNSDDFNATMVALAGDAFSYAVTLREVPTASVNTHLTIKRMQFSGSIPLLSSTKTIEFLDYLAFNNKTRTAVRIFQTLTCDRDGRLIVGGDVFGGYVLSEQISLHQTLVFYFGSHIVSSDELKAKGIVKANNKPATVRESATHTLLKLAKMIPKVGDIAIRRRLGVERTVDPANNVSERSCFGCGKLVKESLLRKKHICDLCGHHTCGSCSKSQDVEEQIGLIKRLRVCCMCVAAARHRIFGSIDQLDEGLVRLSRPSLDASALSTASSSCTASTLRSSRRTRMLHKMTQEMS</sequence>
<keyword evidence="1" id="KW-0479">Metal-binding</keyword>
<evidence type="ECO:0000313" key="6">
    <source>
        <dbReference type="EMBL" id="CAH0481877.1"/>
    </source>
</evidence>
<evidence type="ECO:0000313" key="7">
    <source>
        <dbReference type="Proteomes" id="UP001160483"/>
    </source>
</evidence>
<evidence type="ECO:0000256" key="2">
    <source>
        <dbReference type="ARBA" id="ARBA00022771"/>
    </source>
</evidence>
<evidence type="ECO:0000256" key="1">
    <source>
        <dbReference type="ARBA" id="ARBA00022723"/>
    </source>
</evidence>
<gene>
    <name evidence="6" type="ORF">PBS003_LOCUS8478</name>
</gene>
<reference evidence="6" key="1">
    <citation type="submission" date="2021-11" db="EMBL/GenBank/DDBJ databases">
        <authorList>
            <person name="Islam A."/>
            <person name="Islam S."/>
            <person name="Flora M.S."/>
            <person name="Rahman M."/>
            <person name="Ziaur R.M."/>
            <person name="Epstein J.H."/>
            <person name="Hassan M."/>
            <person name="Klassen M."/>
            <person name="Woodard K."/>
            <person name="Webb A."/>
            <person name="Webby R.J."/>
            <person name="El Zowalaty M.E."/>
        </authorList>
    </citation>
    <scope>NUCLEOTIDE SEQUENCE</scope>
    <source>
        <strain evidence="6">Pbs3</strain>
    </source>
</reference>
<dbReference type="PANTHER" id="PTHR43102">
    <property type="entry name" value="SLR1143 PROTEIN"/>
    <property type="match status" value="1"/>
</dbReference>
<dbReference type="Gene3D" id="3.30.40.10">
    <property type="entry name" value="Zinc/RING finger domain, C3HC4 (zinc finger)"/>
    <property type="match status" value="1"/>
</dbReference>
<evidence type="ECO:0000256" key="4">
    <source>
        <dbReference type="PROSITE-ProRule" id="PRU00091"/>
    </source>
</evidence>
<dbReference type="PANTHER" id="PTHR43102:SF2">
    <property type="entry name" value="GAF DOMAIN-CONTAINING PROTEIN"/>
    <property type="match status" value="1"/>
</dbReference>
<proteinExistence type="predicted"/>
<dbReference type="SUPFAM" id="SSF57903">
    <property type="entry name" value="FYVE/PHD zinc finger"/>
    <property type="match status" value="1"/>
</dbReference>